<dbReference type="AlphaFoldDB" id="A0A7M5UL76"/>
<dbReference type="Proteomes" id="UP000594262">
    <property type="component" value="Unplaced"/>
</dbReference>
<keyword evidence="3" id="KW-1185">Reference proteome</keyword>
<feature type="transmembrane region" description="Helical" evidence="1">
    <location>
        <begin position="67"/>
        <end position="85"/>
    </location>
</feature>
<dbReference type="EnsemblMetazoa" id="CLYHEMT011539.1">
    <property type="protein sequence ID" value="CLYHEMP011539.1"/>
    <property type="gene ID" value="CLYHEMG011539"/>
</dbReference>
<evidence type="ECO:0000313" key="3">
    <source>
        <dbReference type="Proteomes" id="UP000594262"/>
    </source>
</evidence>
<evidence type="ECO:0000256" key="1">
    <source>
        <dbReference type="SAM" id="Phobius"/>
    </source>
</evidence>
<protein>
    <submittedName>
        <fullName evidence="2">Uncharacterized protein</fullName>
    </submittedName>
</protein>
<keyword evidence="1" id="KW-1133">Transmembrane helix</keyword>
<accession>A0A7M5UL76</accession>
<sequence length="170" mass="19457">ELFLIKIGLVVLNNFAIKISIKVTFIADLSYIRLVLKSFCVICLLVIDFQNSKVLWLGVGLASESDMQLLGFLCFGLVLFVLVSCEESKTQERNNVLLNPFHKKDGPPRKQNGCLATRHCSKVLQDCKGHGISKNCRKYRDCTICSYVRVNKWHCKKAVCEKQRRYLNKK</sequence>
<evidence type="ECO:0000313" key="2">
    <source>
        <dbReference type="EnsemblMetazoa" id="CLYHEMP011539.1"/>
    </source>
</evidence>
<proteinExistence type="predicted"/>
<reference evidence="2" key="1">
    <citation type="submission" date="2021-01" db="UniProtKB">
        <authorList>
            <consortium name="EnsemblMetazoa"/>
        </authorList>
    </citation>
    <scope>IDENTIFICATION</scope>
</reference>
<name>A0A7M5UL76_9CNID</name>
<keyword evidence="1" id="KW-0472">Membrane</keyword>
<keyword evidence="1" id="KW-0812">Transmembrane</keyword>
<organism evidence="2 3">
    <name type="scientific">Clytia hemisphaerica</name>
    <dbReference type="NCBI Taxonomy" id="252671"/>
    <lineage>
        <taxon>Eukaryota</taxon>
        <taxon>Metazoa</taxon>
        <taxon>Cnidaria</taxon>
        <taxon>Hydrozoa</taxon>
        <taxon>Hydroidolina</taxon>
        <taxon>Leptothecata</taxon>
        <taxon>Obeliida</taxon>
        <taxon>Clytiidae</taxon>
        <taxon>Clytia</taxon>
    </lineage>
</organism>